<dbReference type="GO" id="GO:0030170">
    <property type="term" value="F:pyridoxal phosphate binding"/>
    <property type="evidence" value="ECO:0007669"/>
    <property type="project" value="InterPro"/>
</dbReference>
<dbReference type="InterPro" id="IPR000277">
    <property type="entry name" value="Cys/Met-Metab_PyrdxlP-dep_enz"/>
</dbReference>
<gene>
    <name evidence="4" type="ORF">NQ318_016927</name>
</gene>
<evidence type="ECO:0000313" key="4">
    <source>
        <dbReference type="EMBL" id="KAJ8933991.1"/>
    </source>
</evidence>
<dbReference type="Gene3D" id="3.90.1150.10">
    <property type="entry name" value="Aspartate Aminotransferase, domain 1"/>
    <property type="match status" value="1"/>
</dbReference>
<dbReference type="Proteomes" id="UP001162162">
    <property type="component" value="Unassembled WGS sequence"/>
</dbReference>
<proteinExistence type="inferred from homology"/>
<dbReference type="AlphaFoldDB" id="A0AAV8X655"/>
<dbReference type="SUPFAM" id="SSF53383">
    <property type="entry name" value="PLP-dependent transferases"/>
    <property type="match status" value="1"/>
</dbReference>
<keyword evidence="5" id="KW-1185">Reference proteome</keyword>
<protein>
    <submittedName>
        <fullName evidence="4">Uncharacterized protein</fullName>
    </submittedName>
</protein>
<dbReference type="InterPro" id="IPR015422">
    <property type="entry name" value="PyrdxlP-dep_Trfase_small"/>
</dbReference>
<dbReference type="EMBL" id="JAPWTK010001130">
    <property type="protein sequence ID" value="KAJ8933991.1"/>
    <property type="molecule type" value="Genomic_DNA"/>
</dbReference>
<evidence type="ECO:0000256" key="1">
    <source>
        <dbReference type="ARBA" id="ARBA00001933"/>
    </source>
</evidence>
<dbReference type="GO" id="GO:0019346">
    <property type="term" value="P:transsulfuration"/>
    <property type="evidence" value="ECO:0007669"/>
    <property type="project" value="InterPro"/>
</dbReference>
<evidence type="ECO:0000256" key="2">
    <source>
        <dbReference type="ARBA" id="ARBA00022898"/>
    </source>
</evidence>
<comment type="caution">
    <text evidence="4">The sequence shown here is derived from an EMBL/GenBank/DDBJ whole genome shotgun (WGS) entry which is preliminary data.</text>
</comment>
<dbReference type="InterPro" id="IPR015424">
    <property type="entry name" value="PyrdxlP-dep_Trfase"/>
</dbReference>
<dbReference type="Pfam" id="PF01053">
    <property type="entry name" value="Cys_Met_Meta_PP"/>
    <property type="match status" value="1"/>
</dbReference>
<sequence>MKFSKNTQPVTVAFYINGLEESKKFLKGLKMFTVTDIAGHVGVLHKYHTLCRTSYMTDGQKISLNITANLIRISIGLEHICM</sequence>
<keyword evidence="2 3" id="KW-0663">Pyridoxal phosphate</keyword>
<accession>A0AAV8X655</accession>
<organism evidence="4 5">
    <name type="scientific">Aromia moschata</name>
    <dbReference type="NCBI Taxonomy" id="1265417"/>
    <lineage>
        <taxon>Eukaryota</taxon>
        <taxon>Metazoa</taxon>
        <taxon>Ecdysozoa</taxon>
        <taxon>Arthropoda</taxon>
        <taxon>Hexapoda</taxon>
        <taxon>Insecta</taxon>
        <taxon>Pterygota</taxon>
        <taxon>Neoptera</taxon>
        <taxon>Endopterygota</taxon>
        <taxon>Coleoptera</taxon>
        <taxon>Polyphaga</taxon>
        <taxon>Cucujiformia</taxon>
        <taxon>Chrysomeloidea</taxon>
        <taxon>Cerambycidae</taxon>
        <taxon>Cerambycinae</taxon>
        <taxon>Callichromatini</taxon>
        <taxon>Aromia</taxon>
    </lineage>
</organism>
<comment type="cofactor">
    <cofactor evidence="1 3">
        <name>pyridoxal 5'-phosphate</name>
        <dbReference type="ChEBI" id="CHEBI:597326"/>
    </cofactor>
</comment>
<comment type="similarity">
    <text evidence="3">Belongs to the trans-sulfuration enzymes family.</text>
</comment>
<name>A0AAV8X655_9CUCU</name>
<evidence type="ECO:0000313" key="5">
    <source>
        <dbReference type="Proteomes" id="UP001162162"/>
    </source>
</evidence>
<evidence type="ECO:0000256" key="3">
    <source>
        <dbReference type="RuleBase" id="RU362118"/>
    </source>
</evidence>
<reference evidence="4" key="1">
    <citation type="journal article" date="2023" name="Insect Mol. Biol.">
        <title>Genome sequencing provides insights into the evolution of gene families encoding plant cell wall-degrading enzymes in longhorned beetles.</title>
        <authorList>
            <person name="Shin N.R."/>
            <person name="Okamura Y."/>
            <person name="Kirsch R."/>
            <person name="Pauchet Y."/>
        </authorList>
    </citation>
    <scope>NUCLEOTIDE SEQUENCE</scope>
    <source>
        <strain evidence="4">AMC_N1</strain>
    </source>
</reference>